<organism evidence="1 2">
    <name type="scientific">Paraprevotella xylaniphila YIT 11841</name>
    <dbReference type="NCBI Taxonomy" id="762982"/>
    <lineage>
        <taxon>Bacteria</taxon>
        <taxon>Pseudomonadati</taxon>
        <taxon>Bacteroidota</taxon>
        <taxon>Bacteroidia</taxon>
        <taxon>Bacteroidales</taxon>
        <taxon>Prevotellaceae</taxon>
        <taxon>Paraprevotella</taxon>
    </lineage>
</organism>
<dbReference type="EMBL" id="AFBR01000023">
    <property type="protein sequence ID" value="EGG55823.1"/>
    <property type="molecule type" value="Genomic_DNA"/>
</dbReference>
<proteinExistence type="predicted"/>
<dbReference type="Proteomes" id="UP000005546">
    <property type="component" value="Unassembled WGS sequence"/>
</dbReference>
<evidence type="ECO:0000313" key="1">
    <source>
        <dbReference type="EMBL" id="EGG55823.1"/>
    </source>
</evidence>
<dbReference type="GeneID" id="98397320"/>
<keyword evidence="2" id="KW-1185">Reference proteome</keyword>
<dbReference type="RefSeq" id="WP_008625554.1">
    <property type="nucleotide sequence ID" value="NZ_GL883827.1"/>
</dbReference>
<reference evidence="1 2" key="1">
    <citation type="submission" date="2011-02" db="EMBL/GenBank/DDBJ databases">
        <authorList>
            <person name="Weinstock G."/>
            <person name="Sodergren E."/>
            <person name="Clifton S."/>
            <person name="Fulton L."/>
            <person name="Fulton B."/>
            <person name="Courtney L."/>
            <person name="Fronick C."/>
            <person name="Harrison M."/>
            <person name="Strong C."/>
            <person name="Farmer C."/>
            <person name="Delahaunty K."/>
            <person name="Markovic C."/>
            <person name="Hall O."/>
            <person name="Minx P."/>
            <person name="Tomlinson C."/>
            <person name="Mitreva M."/>
            <person name="Hou S."/>
            <person name="Chen J."/>
            <person name="Wollam A."/>
            <person name="Pepin K.H."/>
            <person name="Johnson M."/>
            <person name="Bhonagiri V."/>
            <person name="Zhang X."/>
            <person name="Suruliraj S."/>
            <person name="Warren W."/>
            <person name="Chinwalla A."/>
            <person name="Mardis E.R."/>
            <person name="Wilson R.K."/>
        </authorList>
    </citation>
    <scope>NUCLEOTIDE SEQUENCE [LARGE SCALE GENOMIC DNA]</scope>
    <source>
        <strain evidence="1 2">YIT 11841</strain>
    </source>
</reference>
<gene>
    <name evidence="1" type="ORF">HMPREF9442_00876</name>
</gene>
<comment type="caution">
    <text evidence="1">The sequence shown here is derived from an EMBL/GenBank/DDBJ whole genome shotgun (WGS) entry which is preliminary data.</text>
</comment>
<evidence type="ECO:0000313" key="2">
    <source>
        <dbReference type="Proteomes" id="UP000005546"/>
    </source>
</evidence>
<name>F3QRW0_9BACT</name>
<sequence length="133" mass="14530">MKKKFLAPVLGAVVLGLSAYTGYRTYDTYHEVSESDLLLANAEALATDDEGGGGLSQCQGPQLYDEVGTSVGEKVVRTHWGYGLDFVQTFKLYRCYAIGNGNLGGQNYIYETEPVSSEYKACEGNQKHNSLLD</sequence>
<dbReference type="AlphaFoldDB" id="F3QRW0"/>
<accession>F3QRW0</accession>
<protein>
    <submittedName>
        <fullName evidence="1">Uncharacterized protein</fullName>
    </submittedName>
</protein>
<dbReference type="HOGENOM" id="CLU_1904732_0_0_10"/>